<dbReference type="PATRIC" id="fig|718251.5.peg.428"/>
<sequence length="86" mass="9619">MATQSLARRLIIDIAQCLGGRMLKRPTGQARGQCVYSGREGDEFQFNFHGHFFCHIKVLPRCSALLGKKCKNGVQCRAHQLPCAPF</sequence>
<dbReference type="AlphaFoldDB" id="A0A0H3DR89"/>
<gene>
    <name evidence="1" type="ordered locus">ETAF_0418</name>
</gene>
<reference evidence="2" key="1">
    <citation type="submission" date="2010-08" db="EMBL/GenBank/DDBJ databases">
        <title>Genome comparisons of Edwardsiella bacteria analysed using deep sequencing technology.</title>
        <authorList>
            <person name="van Soest J.J."/>
            <person name="Henkel C.V."/>
            <person name="Jansen H.J."/>
            <person name="van den Hondel C.A.M.J.J."/>
            <person name="Bloemberg G.V."/>
            <person name="Meijer A.H."/>
            <person name="Spaink H.P."/>
        </authorList>
    </citation>
    <scope>NUCLEOTIDE SEQUENCE [LARGE SCALE GENOMIC DNA]</scope>
    <source>
        <strain evidence="2">FL6-60</strain>
    </source>
</reference>
<reference evidence="1 2" key="2">
    <citation type="journal article" date="2011" name="BMC Immunol.">
        <title>Comparison of static immersion and intravenous injection systems for exposure of zebrafish embryos to the natural pathogen Edwardsiella tarda.</title>
        <authorList>
            <person name="van Soest J.J."/>
            <person name="Stockhammer O.W."/>
            <person name="Ordas A."/>
            <person name="Bloemberg G.V."/>
            <person name="Spaink H.P."/>
            <person name="Meijer A.H."/>
        </authorList>
    </citation>
    <scope>NUCLEOTIDE SEQUENCE [LARGE SCALE GENOMIC DNA]</scope>
    <source>
        <strain evidence="1 2">FL6-60</strain>
    </source>
</reference>
<keyword evidence="2" id="KW-1185">Reference proteome</keyword>
<proteinExistence type="predicted"/>
<organism evidence="1 2">
    <name type="scientific">Edwardsiella tarda (strain FL6-60)</name>
    <dbReference type="NCBI Taxonomy" id="718251"/>
    <lineage>
        <taxon>Bacteria</taxon>
        <taxon>Pseudomonadati</taxon>
        <taxon>Pseudomonadota</taxon>
        <taxon>Gammaproteobacteria</taxon>
        <taxon>Enterobacterales</taxon>
        <taxon>Hafniaceae</taxon>
        <taxon>Edwardsiella</taxon>
    </lineage>
</organism>
<evidence type="ECO:0000313" key="2">
    <source>
        <dbReference type="Proteomes" id="UP000002230"/>
    </source>
</evidence>
<dbReference type="Proteomes" id="UP000002230">
    <property type="component" value="Chromosome"/>
</dbReference>
<dbReference type="HOGENOM" id="CLU_2492921_0_0_6"/>
<accession>A0A0H3DR89</accession>
<protein>
    <submittedName>
        <fullName evidence="1">Uncharacterized protein</fullName>
    </submittedName>
</protein>
<dbReference type="EMBL" id="CP002154">
    <property type="protein sequence ID" value="ADM40542.1"/>
    <property type="molecule type" value="Genomic_DNA"/>
</dbReference>
<evidence type="ECO:0000313" key="1">
    <source>
        <dbReference type="EMBL" id="ADM40542.1"/>
    </source>
</evidence>
<name>A0A0H3DR89_EDWTF</name>
<dbReference type="KEGG" id="etd:ETAF_0418"/>